<dbReference type="Proteomes" id="UP000188726">
    <property type="component" value="Unassembled WGS sequence"/>
</dbReference>
<sequence length="105" mass="11797">YVPIDVKLIAERLDANPEIIFGRLHYHLANIYKYQQSKGIEVKLFELEVDNQRHCVHFPVLASAVANLKAEHQRYKQTLIASIFAVIVAIGAAAITAYDVFGSKT</sequence>
<proteinExistence type="predicted"/>
<dbReference type="RefSeq" id="WP_077459709.1">
    <property type="nucleotide sequence ID" value="NZ_MUEO01000101.1"/>
</dbReference>
<protein>
    <recommendedName>
        <fullName evidence="4">Transcriptional regulator</fullName>
    </recommendedName>
</protein>
<keyword evidence="1" id="KW-0472">Membrane</keyword>
<name>A0AB36JWS2_9GAMM</name>
<evidence type="ECO:0000313" key="3">
    <source>
        <dbReference type="Proteomes" id="UP000188726"/>
    </source>
</evidence>
<dbReference type="EMBL" id="MUEO01000101">
    <property type="protein sequence ID" value="OOE39099.1"/>
    <property type="molecule type" value="Genomic_DNA"/>
</dbReference>
<accession>A0AB36JWS2</accession>
<gene>
    <name evidence="2" type="ORF">BZG09_17000</name>
</gene>
<keyword evidence="1" id="KW-0812">Transmembrane</keyword>
<feature type="non-terminal residue" evidence="2">
    <location>
        <position position="1"/>
    </location>
</feature>
<organism evidence="2 3">
    <name type="scientific">Salinivibrio kushneri</name>
    <dbReference type="NCBI Taxonomy" id="1908198"/>
    <lineage>
        <taxon>Bacteria</taxon>
        <taxon>Pseudomonadati</taxon>
        <taxon>Pseudomonadota</taxon>
        <taxon>Gammaproteobacteria</taxon>
        <taxon>Vibrionales</taxon>
        <taxon>Vibrionaceae</taxon>
        <taxon>Salinivibrio</taxon>
    </lineage>
</organism>
<dbReference type="AlphaFoldDB" id="A0AB36JWS2"/>
<feature type="transmembrane region" description="Helical" evidence="1">
    <location>
        <begin position="79"/>
        <end position="98"/>
    </location>
</feature>
<keyword evidence="1" id="KW-1133">Transmembrane helix</keyword>
<evidence type="ECO:0008006" key="4">
    <source>
        <dbReference type="Google" id="ProtNLM"/>
    </source>
</evidence>
<evidence type="ECO:0000313" key="2">
    <source>
        <dbReference type="EMBL" id="OOE39099.1"/>
    </source>
</evidence>
<reference evidence="2 3" key="1">
    <citation type="journal article" date="2017" name="Genome Announc.">
        <title>Draft Genome Sequences of Salinivibrio proteolyticus, Salinivibrio sharmensis, Salinivibrio siamensis, Salinivibrio costicola subsp. alcaliphilus, Salinivibrio costicola subsp. vallismortis, and 29 New Isolates Belonging to the Genus Salinivibrio.</title>
        <authorList>
            <person name="Lopez-Hermoso C."/>
            <person name="de la Haba R.R."/>
            <person name="Sanchez-Porro C."/>
            <person name="Bayliss S.C."/>
            <person name="Feil E.J."/>
            <person name="Ventosa A."/>
        </authorList>
    </citation>
    <scope>NUCLEOTIDE SEQUENCE [LARGE SCALE GENOMIC DNA]</scope>
    <source>
        <strain evidence="2 3">IC202</strain>
    </source>
</reference>
<comment type="caution">
    <text evidence="2">The sequence shown here is derived from an EMBL/GenBank/DDBJ whole genome shotgun (WGS) entry which is preliminary data.</text>
</comment>
<evidence type="ECO:0000256" key="1">
    <source>
        <dbReference type="SAM" id="Phobius"/>
    </source>
</evidence>